<keyword evidence="4" id="KW-1185">Reference proteome</keyword>
<evidence type="ECO:0000313" key="3">
    <source>
        <dbReference type="EMBL" id="CAL1152273.1"/>
    </source>
</evidence>
<evidence type="ECO:0000256" key="1">
    <source>
        <dbReference type="SAM" id="MobiDB-lite"/>
    </source>
</evidence>
<gene>
    <name evidence="2" type="ORF">C1SCF055_LOCUS25160</name>
</gene>
<name>A0A9P1G3P3_9DINO</name>
<reference evidence="3" key="2">
    <citation type="submission" date="2024-04" db="EMBL/GenBank/DDBJ databases">
        <authorList>
            <person name="Chen Y."/>
            <person name="Shah S."/>
            <person name="Dougan E. K."/>
            <person name="Thang M."/>
            <person name="Chan C."/>
        </authorList>
    </citation>
    <scope>NUCLEOTIDE SEQUENCE [LARGE SCALE GENOMIC DNA]</scope>
</reference>
<reference evidence="2" key="1">
    <citation type="submission" date="2022-10" db="EMBL/GenBank/DDBJ databases">
        <authorList>
            <person name="Chen Y."/>
            <person name="Dougan E. K."/>
            <person name="Chan C."/>
            <person name="Rhodes N."/>
            <person name="Thang M."/>
        </authorList>
    </citation>
    <scope>NUCLEOTIDE SEQUENCE</scope>
</reference>
<dbReference type="EMBL" id="CAMXCT020002557">
    <property type="protein sequence ID" value="CAL1152273.1"/>
    <property type="molecule type" value="Genomic_DNA"/>
</dbReference>
<dbReference type="EMBL" id="CAMXCT030002557">
    <property type="protein sequence ID" value="CAL4786210.1"/>
    <property type="molecule type" value="Genomic_DNA"/>
</dbReference>
<accession>A0A9P1G3P3</accession>
<comment type="caution">
    <text evidence="2">The sequence shown here is derived from an EMBL/GenBank/DDBJ whole genome shotgun (WGS) entry which is preliminary data.</text>
</comment>
<feature type="compositionally biased region" description="Acidic residues" evidence="1">
    <location>
        <begin position="268"/>
        <end position="280"/>
    </location>
</feature>
<dbReference type="Proteomes" id="UP001152797">
    <property type="component" value="Unassembled WGS sequence"/>
</dbReference>
<dbReference type="EMBL" id="CAMXCT010002557">
    <property type="protein sequence ID" value="CAI3998898.1"/>
    <property type="molecule type" value="Genomic_DNA"/>
</dbReference>
<evidence type="ECO:0000313" key="2">
    <source>
        <dbReference type="EMBL" id="CAI3998898.1"/>
    </source>
</evidence>
<feature type="compositionally biased region" description="Basic and acidic residues" evidence="1">
    <location>
        <begin position="84"/>
        <end position="106"/>
    </location>
</feature>
<feature type="compositionally biased region" description="Polar residues" evidence="1">
    <location>
        <begin position="254"/>
        <end position="264"/>
    </location>
</feature>
<proteinExistence type="predicted"/>
<protein>
    <submittedName>
        <fullName evidence="2">Uncharacterized protein</fullName>
    </submittedName>
</protein>
<dbReference type="AlphaFoldDB" id="A0A9P1G3P3"/>
<organism evidence="2">
    <name type="scientific">Cladocopium goreaui</name>
    <dbReference type="NCBI Taxonomy" id="2562237"/>
    <lineage>
        <taxon>Eukaryota</taxon>
        <taxon>Sar</taxon>
        <taxon>Alveolata</taxon>
        <taxon>Dinophyceae</taxon>
        <taxon>Suessiales</taxon>
        <taxon>Symbiodiniaceae</taxon>
        <taxon>Cladocopium</taxon>
    </lineage>
</organism>
<evidence type="ECO:0000313" key="4">
    <source>
        <dbReference type="Proteomes" id="UP001152797"/>
    </source>
</evidence>
<feature type="region of interest" description="Disordered" evidence="1">
    <location>
        <begin position="254"/>
        <end position="282"/>
    </location>
</feature>
<sequence length="378" mass="42366">MLGKTEGQDTFVVYTGTSVMLARSVRRIQSDWKSHLGFFIHFDAPTWRFKAGFGGRVIPTKRAVDPISASQQQPLGPILPSQFHDADGDAVRKKAEEEKNEEKESKAMGSEDPINKRLQDSSNTLPGEVAGNPQQIAADASFAATTTNVRGEEELDMSFLAEMEQALADDDLYVNEQCPSVNVDAVERQVADEDNYIAQQAARIDGLHNQFMMIDGRLTEASNEERANLVAFNAMGAGQYLNLVRQRAYVESGETTDVQMSGNKNTEEAAESENATDDEVTAARPLQDPSMTDLMEELKIEFRLAQQRNEPNDAVRIQHMMMQMLNDIRNGVTSEMVENYNRRIADLFFQMSETARNQNRLQSSLYYGRRCAHFRGDA</sequence>
<feature type="region of interest" description="Disordered" evidence="1">
    <location>
        <begin position="68"/>
        <end position="131"/>
    </location>
</feature>